<dbReference type="OrthoDB" id="4539935at2759"/>
<dbReference type="Proteomes" id="UP000183809">
    <property type="component" value="Unassembled WGS sequence"/>
</dbReference>
<evidence type="ECO:0000256" key="1">
    <source>
        <dbReference type="SAM" id="MobiDB-lite"/>
    </source>
</evidence>
<evidence type="ECO:0000313" key="3">
    <source>
        <dbReference type="Proteomes" id="UP000183809"/>
    </source>
</evidence>
<accession>A0A1J9RUK8</accession>
<comment type="caution">
    <text evidence="2">The sequence shown here is derived from an EMBL/GenBank/DDBJ whole genome shotgun (WGS) entry which is preliminary data.</text>
</comment>
<protein>
    <submittedName>
        <fullName evidence="2">Uncharacterized protein</fullName>
    </submittedName>
</protein>
<reference evidence="2 3" key="1">
    <citation type="submission" date="2016-10" db="EMBL/GenBank/DDBJ databases">
        <title>Proteomics and genomics reveal pathogen-plant mechanisms compatible with a hemibiotrophic lifestyle of Diplodia corticola.</title>
        <authorList>
            <person name="Fernandes I."/>
            <person name="De Jonge R."/>
            <person name="Van De Peer Y."/>
            <person name="Devreese B."/>
            <person name="Alves A."/>
            <person name="Esteves A.C."/>
        </authorList>
    </citation>
    <scope>NUCLEOTIDE SEQUENCE [LARGE SCALE GENOMIC DNA]</scope>
    <source>
        <strain evidence="2 3">CBS 112549</strain>
    </source>
</reference>
<dbReference type="RefSeq" id="XP_020128371.1">
    <property type="nucleotide sequence ID" value="XM_020275768.1"/>
</dbReference>
<gene>
    <name evidence="2" type="ORF">BKCO1_410001</name>
</gene>
<dbReference type="GeneID" id="31016029"/>
<evidence type="ECO:0000313" key="2">
    <source>
        <dbReference type="EMBL" id="OJD32111.1"/>
    </source>
</evidence>
<feature type="compositionally biased region" description="Polar residues" evidence="1">
    <location>
        <begin position="160"/>
        <end position="174"/>
    </location>
</feature>
<keyword evidence="3" id="KW-1185">Reference proteome</keyword>
<dbReference type="EMBL" id="MNUE01000041">
    <property type="protein sequence ID" value="OJD32111.1"/>
    <property type="molecule type" value="Genomic_DNA"/>
</dbReference>
<organism evidence="2 3">
    <name type="scientific">Diplodia corticola</name>
    <dbReference type="NCBI Taxonomy" id="236234"/>
    <lineage>
        <taxon>Eukaryota</taxon>
        <taxon>Fungi</taxon>
        <taxon>Dikarya</taxon>
        <taxon>Ascomycota</taxon>
        <taxon>Pezizomycotina</taxon>
        <taxon>Dothideomycetes</taxon>
        <taxon>Dothideomycetes incertae sedis</taxon>
        <taxon>Botryosphaeriales</taxon>
        <taxon>Botryosphaeriaceae</taxon>
        <taxon>Diplodia</taxon>
    </lineage>
</organism>
<sequence>MLPSSRTTTIGASSRHAPIDEAVVLQKAATWASWVSDGNRVVIRDETRVREALRLLADEGNTEPYPVAVRQAHALGGKELTVMLALAVGKSAFRDMRQELRRGLPDVLLKQGCHRSTWIQKYVRKVERRVSPGGRSTENEESSDCSETASVATGARAPSNEPQALPSSNPTSPVMLQPQDRTELTGSVYELTPVDVLELATGLITQTLSCPGQILLTEPFHPLANPFVTIPITNQVCLYLRNKRRQVM</sequence>
<proteinExistence type="predicted"/>
<feature type="region of interest" description="Disordered" evidence="1">
    <location>
        <begin position="129"/>
        <end position="177"/>
    </location>
</feature>
<name>A0A1J9RUK8_9PEZI</name>
<dbReference type="AlphaFoldDB" id="A0A1J9RUK8"/>